<gene>
    <name evidence="1" type="ORF">H8N03_13135</name>
</gene>
<dbReference type="RefSeq" id="WP_187076644.1">
    <property type="nucleotide sequence ID" value="NZ_JACORT010000005.1"/>
</dbReference>
<evidence type="ECO:0000313" key="2">
    <source>
        <dbReference type="Proteomes" id="UP000608513"/>
    </source>
</evidence>
<keyword evidence="2" id="KW-1185">Reference proteome</keyword>
<evidence type="ECO:0000313" key="1">
    <source>
        <dbReference type="EMBL" id="MBC5783894.1"/>
    </source>
</evidence>
<comment type="caution">
    <text evidence="1">The sequence shown here is derived from an EMBL/GenBank/DDBJ whole genome shotgun (WGS) entry which is preliminary data.</text>
</comment>
<accession>A0A923SBJ0</accession>
<dbReference type="InterPro" id="IPR019226">
    <property type="entry name" value="DUF2158"/>
</dbReference>
<dbReference type="EMBL" id="JACORT010000005">
    <property type="protein sequence ID" value="MBC5783894.1"/>
    <property type="molecule type" value="Genomic_DNA"/>
</dbReference>
<reference evidence="1" key="1">
    <citation type="submission" date="2020-08" db="EMBL/GenBank/DDBJ databases">
        <title>Ramlibacter sp. USB13 16S ribosomal RNA gene genome sequencing and assembly.</title>
        <authorList>
            <person name="Kang M."/>
        </authorList>
    </citation>
    <scope>NUCLEOTIDE SEQUENCE</scope>
    <source>
        <strain evidence="1">USB13</strain>
    </source>
</reference>
<organism evidence="1 2">
    <name type="scientific">Ramlibacter cellulosilyticus</name>
    <dbReference type="NCBI Taxonomy" id="2764187"/>
    <lineage>
        <taxon>Bacteria</taxon>
        <taxon>Pseudomonadati</taxon>
        <taxon>Pseudomonadota</taxon>
        <taxon>Betaproteobacteria</taxon>
        <taxon>Burkholderiales</taxon>
        <taxon>Comamonadaceae</taxon>
        <taxon>Ramlibacter</taxon>
    </lineage>
</organism>
<dbReference type="Pfam" id="PF09926">
    <property type="entry name" value="DUF2158"/>
    <property type="match status" value="1"/>
</dbReference>
<name>A0A923SBJ0_9BURK</name>
<proteinExistence type="predicted"/>
<dbReference type="AlphaFoldDB" id="A0A923SBJ0"/>
<sequence length="70" mass="7290">MSEEPIQVGDLVAPSAGGPEMTVQARSQNLAYCAWLVDGRLHQGTFEIAALRRLRSAGPASRAGPDASGP</sequence>
<dbReference type="Proteomes" id="UP000608513">
    <property type="component" value="Unassembled WGS sequence"/>
</dbReference>
<protein>
    <submittedName>
        <fullName evidence="1">DUF2158 domain-containing protein</fullName>
    </submittedName>
</protein>